<dbReference type="Gene3D" id="1.20.1050.10">
    <property type="match status" value="1"/>
</dbReference>
<dbReference type="RefSeq" id="WP_011646992.1">
    <property type="nucleotide sequence ID" value="NZ_ARYI01000016.1"/>
</dbReference>
<dbReference type="InterPro" id="IPR004045">
    <property type="entry name" value="Glutathione_S-Trfase_N"/>
</dbReference>
<evidence type="ECO:0000313" key="5">
    <source>
        <dbReference type="Proteomes" id="UP000025061"/>
    </source>
</evidence>
<dbReference type="InterPro" id="IPR010987">
    <property type="entry name" value="Glutathione-S-Trfase_C-like"/>
</dbReference>
<dbReference type="PANTHER" id="PTHR42673">
    <property type="entry name" value="MALEYLACETOACETATE ISOMERASE"/>
    <property type="match status" value="1"/>
</dbReference>
<dbReference type="GO" id="GO:0016034">
    <property type="term" value="F:maleylacetoacetate isomerase activity"/>
    <property type="evidence" value="ECO:0007669"/>
    <property type="project" value="TreeGrafter"/>
</dbReference>
<comment type="similarity">
    <text evidence="1">Belongs to the GST superfamily. Zeta family.</text>
</comment>
<dbReference type="EMBL" id="ARYI01000016">
    <property type="protein sequence ID" value="KCZ88257.1"/>
    <property type="molecule type" value="Genomic_DNA"/>
</dbReference>
<organism evidence="4 5">
    <name type="scientific">Hyphomonas hirschiana VP5</name>
    <dbReference type="NCBI Taxonomy" id="1280951"/>
    <lineage>
        <taxon>Bacteria</taxon>
        <taxon>Pseudomonadati</taxon>
        <taxon>Pseudomonadota</taxon>
        <taxon>Alphaproteobacteria</taxon>
        <taxon>Hyphomonadales</taxon>
        <taxon>Hyphomonadaceae</taxon>
        <taxon>Hyphomonas</taxon>
    </lineage>
</organism>
<dbReference type="InterPro" id="IPR005955">
    <property type="entry name" value="GST_Zeta"/>
</dbReference>
<gene>
    <name evidence="4" type="ORF">HHI_15184</name>
</gene>
<dbReference type="SFLD" id="SFLDS00019">
    <property type="entry name" value="Glutathione_Transferase_(cytos"/>
    <property type="match status" value="1"/>
</dbReference>
<dbReference type="SUPFAM" id="SSF52833">
    <property type="entry name" value="Thioredoxin-like"/>
    <property type="match status" value="1"/>
</dbReference>
<dbReference type="PANTHER" id="PTHR42673:SF4">
    <property type="entry name" value="MALEYLACETOACETATE ISOMERASE"/>
    <property type="match status" value="1"/>
</dbReference>
<proteinExistence type="inferred from homology"/>
<dbReference type="GO" id="GO:0005737">
    <property type="term" value="C:cytoplasm"/>
    <property type="evidence" value="ECO:0007669"/>
    <property type="project" value="InterPro"/>
</dbReference>
<dbReference type="InterPro" id="IPR036249">
    <property type="entry name" value="Thioredoxin-like_sf"/>
</dbReference>
<dbReference type="InterPro" id="IPR034333">
    <property type="entry name" value="GST_Zeta_N"/>
</dbReference>
<dbReference type="Gene3D" id="3.40.30.10">
    <property type="entry name" value="Glutaredoxin"/>
    <property type="match status" value="1"/>
</dbReference>
<evidence type="ECO:0000256" key="1">
    <source>
        <dbReference type="ARBA" id="ARBA00010007"/>
    </source>
</evidence>
<dbReference type="AlphaFoldDB" id="A0A059FCD5"/>
<keyword evidence="5" id="KW-1185">Reference proteome</keyword>
<dbReference type="SFLD" id="SFLDG00358">
    <property type="entry name" value="Main_(cytGST)"/>
    <property type="match status" value="1"/>
</dbReference>
<dbReference type="GO" id="GO:0006559">
    <property type="term" value="P:L-phenylalanine catabolic process"/>
    <property type="evidence" value="ECO:0007669"/>
    <property type="project" value="TreeGrafter"/>
</dbReference>
<dbReference type="Proteomes" id="UP000025061">
    <property type="component" value="Unassembled WGS sequence"/>
</dbReference>
<dbReference type="InterPro" id="IPR036282">
    <property type="entry name" value="Glutathione-S-Trfase_C_sf"/>
</dbReference>
<reference evidence="4 5" key="1">
    <citation type="submission" date="2013-04" db="EMBL/GenBank/DDBJ databases">
        <title>Hyphomonas hirschiana VP5 Genome Sequencing.</title>
        <authorList>
            <person name="Lai Q."/>
            <person name="Shao Z."/>
        </authorList>
    </citation>
    <scope>NUCLEOTIDE SEQUENCE [LARGE SCALE GENOMIC DNA]</scope>
    <source>
        <strain evidence="4 5">VP5</strain>
    </source>
</reference>
<dbReference type="Pfam" id="PF13417">
    <property type="entry name" value="GST_N_3"/>
    <property type="match status" value="1"/>
</dbReference>
<dbReference type="PROSITE" id="PS50405">
    <property type="entry name" value="GST_CTER"/>
    <property type="match status" value="1"/>
</dbReference>
<dbReference type="InterPro" id="IPR040079">
    <property type="entry name" value="Glutathione_S-Trfase"/>
</dbReference>
<feature type="domain" description="GST C-terminal" evidence="3">
    <location>
        <begin position="88"/>
        <end position="215"/>
    </location>
</feature>
<dbReference type="NCBIfam" id="TIGR01262">
    <property type="entry name" value="maiA"/>
    <property type="match status" value="1"/>
</dbReference>
<evidence type="ECO:0000313" key="4">
    <source>
        <dbReference type="EMBL" id="KCZ88257.1"/>
    </source>
</evidence>
<comment type="caution">
    <text evidence="4">The sequence shown here is derived from an EMBL/GenBank/DDBJ whole genome shotgun (WGS) entry which is preliminary data.</text>
</comment>
<dbReference type="CDD" id="cd03042">
    <property type="entry name" value="GST_N_Zeta"/>
    <property type="match status" value="1"/>
</dbReference>
<accession>A0A059FCD5</accession>
<name>A0A059FCD5_9PROT</name>
<feature type="domain" description="GST N-terminal" evidence="2">
    <location>
        <begin position="1"/>
        <end position="83"/>
    </location>
</feature>
<dbReference type="Pfam" id="PF13410">
    <property type="entry name" value="GST_C_2"/>
    <property type="match status" value="1"/>
</dbReference>
<dbReference type="GO" id="GO:0006749">
    <property type="term" value="P:glutathione metabolic process"/>
    <property type="evidence" value="ECO:0007669"/>
    <property type="project" value="TreeGrafter"/>
</dbReference>
<dbReference type="InterPro" id="IPR034330">
    <property type="entry name" value="GST_Zeta_C"/>
</dbReference>
<sequence>MIRLYDYWRSSAAYRVRIALNLKGADYSLVPINILSGVDEQLTDEYRRLNPQMRVPSIEVDGRMAGQSMAILEWIEESLPGPALLPADPWARLQARAFADIIACDIHPLNNLSPLAYLRQEFGADDAAVSRWYAEWIVRGFRALEEMAQASAGRDFLFGDTPGIAEIALIPQMANARRFKVDLAPFLRLVAVDAACQALEPFKRAAPENQPSAKPA</sequence>
<dbReference type="GO" id="GO:0004364">
    <property type="term" value="F:glutathione transferase activity"/>
    <property type="evidence" value="ECO:0007669"/>
    <property type="project" value="TreeGrafter"/>
</dbReference>
<protein>
    <submittedName>
        <fullName evidence="4">Maleylacetoacetate isomerase</fullName>
    </submittedName>
</protein>
<dbReference type="PATRIC" id="fig|1280951.3.peg.3065"/>
<evidence type="ECO:0000259" key="3">
    <source>
        <dbReference type="PROSITE" id="PS50405"/>
    </source>
</evidence>
<keyword evidence="4" id="KW-0413">Isomerase</keyword>
<evidence type="ECO:0000259" key="2">
    <source>
        <dbReference type="PROSITE" id="PS50404"/>
    </source>
</evidence>
<dbReference type="PROSITE" id="PS50404">
    <property type="entry name" value="GST_NTER"/>
    <property type="match status" value="1"/>
</dbReference>
<dbReference type="SUPFAM" id="SSF47616">
    <property type="entry name" value="GST C-terminal domain-like"/>
    <property type="match status" value="1"/>
</dbReference>
<dbReference type="CDD" id="cd03191">
    <property type="entry name" value="GST_C_Zeta"/>
    <property type="match status" value="1"/>
</dbReference>